<accession>A0AAP0MA02</accession>
<dbReference type="Proteomes" id="UP001428341">
    <property type="component" value="Unassembled WGS sequence"/>
</dbReference>
<keyword evidence="3" id="KW-1185">Reference proteome</keyword>
<protein>
    <submittedName>
        <fullName evidence="2">Uncharacterized protein</fullName>
    </submittedName>
</protein>
<dbReference type="EMBL" id="JBCGBO010000005">
    <property type="protein sequence ID" value="KAK9198910.1"/>
    <property type="molecule type" value="Genomic_DNA"/>
</dbReference>
<proteinExistence type="predicted"/>
<gene>
    <name evidence="2" type="ORF">WN944_014096</name>
</gene>
<dbReference type="AlphaFoldDB" id="A0AAP0MA02"/>
<evidence type="ECO:0000256" key="1">
    <source>
        <dbReference type="SAM" id="MobiDB-lite"/>
    </source>
</evidence>
<name>A0AAP0MA02_9ROSI</name>
<evidence type="ECO:0000313" key="2">
    <source>
        <dbReference type="EMBL" id="KAK9198910.1"/>
    </source>
</evidence>
<feature type="compositionally biased region" description="Basic and acidic residues" evidence="1">
    <location>
        <begin position="12"/>
        <end position="29"/>
    </location>
</feature>
<sequence length="81" mass="9179">MDSGKPPATSEHVGREFDGERERERERRGRSYGRVLANITEGEKVCSGEITRDNMQKLNWKIITGSLLRAALMGFFVLPAR</sequence>
<evidence type="ECO:0000313" key="3">
    <source>
        <dbReference type="Proteomes" id="UP001428341"/>
    </source>
</evidence>
<feature type="region of interest" description="Disordered" evidence="1">
    <location>
        <begin position="1"/>
        <end position="31"/>
    </location>
</feature>
<reference evidence="2 3" key="1">
    <citation type="submission" date="2024-05" db="EMBL/GenBank/DDBJ databases">
        <title>Haplotype-resolved chromosome-level genome assembly of Huyou (Citrus changshanensis).</title>
        <authorList>
            <person name="Miao C."/>
            <person name="Chen W."/>
            <person name="Wu Y."/>
            <person name="Wang L."/>
            <person name="Zhao S."/>
            <person name="Grierson D."/>
            <person name="Xu C."/>
            <person name="Chen K."/>
        </authorList>
    </citation>
    <scope>NUCLEOTIDE SEQUENCE [LARGE SCALE GENOMIC DNA]</scope>
    <source>
        <strain evidence="2">01-14</strain>
        <tissue evidence="2">Leaf</tissue>
    </source>
</reference>
<comment type="caution">
    <text evidence="2">The sequence shown here is derived from an EMBL/GenBank/DDBJ whole genome shotgun (WGS) entry which is preliminary data.</text>
</comment>
<organism evidence="2 3">
    <name type="scientific">Citrus x changshan-huyou</name>
    <dbReference type="NCBI Taxonomy" id="2935761"/>
    <lineage>
        <taxon>Eukaryota</taxon>
        <taxon>Viridiplantae</taxon>
        <taxon>Streptophyta</taxon>
        <taxon>Embryophyta</taxon>
        <taxon>Tracheophyta</taxon>
        <taxon>Spermatophyta</taxon>
        <taxon>Magnoliopsida</taxon>
        <taxon>eudicotyledons</taxon>
        <taxon>Gunneridae</taxon>
        <taxon>Pentapetalae</taxon>
        <taxon>rosids</taxon>
        <taxon>malvids</taxon>
        <taxon>Sapindales</taxon>
        <taxon>Rutaceae</taxon>
        <taxon>Aurantioideae</taxon>
        <taxon>Citrus</taxon>
    </lineage>
</organism>